<evidence type="ECO:0000313" key="4">
    <source>
        <dbReference type="EMBL" id="MFK2902907.1"/>
    </source>
</evidence>
<accession>A0ABW8JP63</accession>
<dbReference type="Gene3D" id="2.60.200.20">
    <property type="match status" value="1"/>
</dbReference>
<proteinExistence type="predicted"/>
<feature type="region of interest" description="Disordered" evidence="1">
    <location>
        <begin position="1"/>
        <end position="22"/>
    </location>
</feature>
<evidence type="ECO:0000259" key="3">
    <source>
        <dbReference type="PROSITE" id="PS50006"/>
    </source>
</evidence>
<reference evidence="4 5" key="1">
    <citation type="submission" date="2020-10" db="EMBL/GenBank/DDBJ databases">
        <title>Phylogeny of dyella-like bacteria.</title>
        <authorList>
            <person name="Fu J."/>
        </authorList>
    </citation>
    <scope>NUCLEOTIDE SEQUENCE [LARGE SCALE GENOMIC DNA]</scope>
    <source>
        <strain evidence="4 5">Gsoil3046</strain>
    </source>
</reference>
<dbReference type="PANTHER" id="PTHR23308">
    <property type="entry name" value="NUCLEAR INHIBITOR OF PROTEIN PHOSPHATASE-1"/>
    <property type="match status" value="1"/>
</dbReference>
<dbReference type="Proteomes" id="UP001620460">
    <property type="component" value="Unassembled WGS sequence"/>
</dbReference>
<protein>
    <submittedName>
        <fullName evidence="4">FHA domain-containing protein</fullName>
    </submittedName>
</protein>
<name>A0ABW8JP63_9GAMM</name>
<organism evidence="4 5">
    <name type="scientific">Dyella ginsengisoli</name>
    <dbReference type="NCBI Taxonomy" id="363848"/>
    <lineage>
        <taxon>Bacteria</taxon>
        <taxon>Pseudomonadati</taxon>
        <taxon>Pseudomonadota</taxon>
        <taxon>Gammaproteobacteria</taxon>
        <taxon>Lysobacterales</taxon>
        <taxon>Rhodanobacteraceae</taxon>
        <taxon>Dyella</taxon>
    </lineage>
</organism>
<dbReference type="EMBL" id="JADIKM010000001">
    <property type="protein sequence ID" value="MFK2902907.1"/>
    <property type="molecule type" value="Genomic_DNA"/>
</dbReference>
<gene>
    <name evidence="4" type="ORF">ISP17_02955</name>
</gene>
<comment type="caution">
    <text evidence="4">The sequence shown here is derived from an EMBL/GenBank/DDBJ whole genome shotgun (WGS) entry which is preliminary data.</text>
</comment>
<dbReference type="PROSITE" id="PS50006">
    <property type="entry name" value="FHA_DOMAIN"/>
    <property type="match status" value="1"/>
</dbReference>
<evidence type="ECO:0000256" key="2">
    <source>
        <dbReference type="SAM" id="Phobius"/>
    </source>
</evidence>
<feature type="domain" description="FHA" evidence="3">
    <location>
        <begin position="71"/>
        <end position="120"/>
    </location>
</feature>
<dbReference type="InterPro" id="IPR050923">
    <property type="entry name" value="Cell_Proc_Reg/RNA_Proc"/>
</dbReference>
<dbReference type="CDD" id="cd00060">
    <property type="entry name" value="FHA"/>
    <property type="match status" value="1"/>
</dbReference>
<evidence type="ECO:0000256" key="1">
    <source>
        <dbReference type="SAM" id="MobiDB-lite"/>
    </source>
</evidence>
<keyword evidence="5" id="KW-1185">Reference proteome</keyword>
<evidence type="ECO:0000313" key="5">
    <source>
        <dbReference type="Proteomes" id="UP001620460"/>
    </source>
</evidence>
<dbReference type="InterPro" id="IPR008984">
    <property type="entry name" value="SMAD_FHA_dom_sf"/>
</dbReference>
<sequence length="175" mass="19321">MNGPAPSPHVVRGMRSSGPQGTRLFTADELHRYAADSMPQIEERASVAQPVLEGRSHGVEKRRFALRSGKQTVGRRADNDIVVDDLSVSASHAWIINQQGHYMIMNTLSTNGTFVNGRRVHEAILRHGDRVRLGQAEFVFLTRDARASRLLWAAWIAAGAVALGALGAFAWWLLR</sequence>
<keyword evidence="2" id="KW-0812">Transmembrane</keyword>
<dbReference type="InterPro" id="IPR000253">
    <property type="entry name" value="FHA_dom"/>
</dbReference>
<dbReference type="SUPFAM" id="SSF49879">
    <property type="entry name" value="SMAD/FHA domain"/>
    <property type="match status" value="1"/>
</dbReference>
<dbReference type="SMART" id="SM00240">
    <property type="entry name" value="FHA"/>
    <property type="match status" value="1"/>
</dbReference>
<dbReference type="Pfam" id="PF00498">
    <property type="entry name" value="FHA"/>
    <property type="match status" value="1"/>
</dbReference>
<dbReference type="RefSeq" id="WP_404630026.1">
    <property type="nucleotide sequence ID" value="NZ_JADIKM010000001.1"/>
</dbReference>
<keyword evidence="2" id="KW-0472">Membrane</keyword>
<feature type="transmembrane region" description="Helical" evidence="2">
    <location>
        <begin position="150"/>
        <end position="174"/>
    </location>
</feature>
<keyword evidence="2" id="KW-1133">Transmembrane helix</keyword>